<accession>A0A0V1Q6V6</accession>
<organism evidence="13 14">
    <name type="scientific">Debaryomyces fabryi</name>
    <dbReference type="NCBI Taxonomy" id="58627"/>
    <lineage>
        <taxon>Eukaryota</taxon>
        <taxon>Fungi</taxon>
        <taxon>Dikarya</taxon>
        <taxon>Ascomycota</taxon>
        <taxon>Saccharomycotina</taxon>
        <taxon>Pichiomycetes</taxon>
        <taxon>Debaryomycetaceae</taxon>
        <taxon>Debaryomyces</taxon>
    </lineage>
</organism>
<evidence type="ECO:0000256" key="5">
    <source>
        <dbReference type="ARBA" id="ARBA00022816"/>
    </source>
</evidence>
<proteinExistence type="inferred from homology"/>
<dbReference type="GO" id="GO:0005789">
    <property type="term" value="C:endoplasmic reticulum membrane"/>
    <property type="evidence" value="ECO:0007669"/>
    <property type="project" value="UniProtKB-SubCell"/>
</dbReference>
<dbReference type="GO" id="GO:0051028">
    <property type="term" value="P:mRNA transport"/>
    <property type="evidence" value="ECO:0007669"/>
    <property type="project" value="UniProtKB-UniRule"/>
</dbReference>
<dbReference type="InterPro" id="IPR031398">
    <property type="entry name" value="She3"/>
</dbReference>
<dbReference type="EMBL" id="LMYN01000001">
    <property type="protein sequence ID" value="KSA04240.1"/>
    <property type="molecule type" value="Genomic_DNA"/>
</dbReference>
<keyword evidence="8 11" id="KW-0175">Coiled coil</keyword>
<evidence type="ECO:0000256" key="8">
    <source>
        <dbReference type="ARBA" id="ARBA00023054"/>
    </source>
</evidence>
<dbReference type="Proteomes" id="UP000054251">
    <property type="component" value="Unassembled WGS sequence"/>
</dbReference>
<feature type="compositionally biased region" description="Low complexity" evidence="12">
    <location>
        <begin position="265"/>
        <end position="287"/>
    </location>
</feature>
<keyword evidence="4 11" id="KW-0813">Transport</keyword>
<sequence length="430" mass="49060">MEDTSPIKHKPTSRVIDSLHSEIDALKNELESVKSSHDSYKKNFTVVSKKNDLFVDQLANAKHENDMINALLKRKERRIIDLEDQYNELSSANESLSLNNKNMKIRCENLQESSSSSIAEYERLKIAYDALIASQVEYKRHYEKELNNLTSEFELYKKQTLENFNNLSAKLTDNDKDIDTLVESLTNKRKTMDNLYVNKNKTVLDFLSKLAKIAKLHGQESKAILQDNVENIKKLVEKYPDLPMKLNALEDTEIDLESVINESNDTLSNSSFDDDTTLTSSPDLLSDAPFSTKNLSRGNSISMKKRKNKRNSIRFDSKHSSDFNNLLHTQGNAPRRNLSNNKTSRSTSSEINSRLPTPPSHNDNDTVKDIINANNISYQNQLQNTQRVNNRNSNNKSKRRSMYGNSNSNNGQKPGSRQSSLNRNFSEVSI</sequence>
<name>A0A0V1Q6V6_9ASCO</name>
<keyword evidence="7 11" id="KW-0694">RNA-binding</keyword>
<evidence type="ECO:0000256" key="12">
    <source>
        <dbReference type="SAM" id="MobiDB-lite"/>
    </source>
</evidence>
<evidence type="ECO:0000256" key="2">
    <source>
        <dbReference type="ARBA" id="ARBA00008123"/>
    </source>
</evidence>
<gene>
    <name evidence="11" type="primary">SHE3</name>
    <name evidence="13" type="ORF">AC631_00111</name>
</gene>
<feature type="region of interest" description="Disordered" evidence="12">
    <location>
        <begin position="383"/>
        <end position="430"/>
    </location>
</feature>
<dbReference type="Pfam" id="PF17078">
    <property type="entry name" value="SHE3"/>
    <property type="match status" value="1"/>
</dbReference>
<keyword evidence="5 11" id="KW-0509">mRNA transport</keyword>
<reference evidence="13 14" key="1">
    <citation type="submission" date="2015-11" db="EMBL/GenBank/DDBJ databases">
        <title>The genome of Debaryomyces fabryi.</title>
        <authorList>
            <person name="Tafer H."/>
            <person name="Lopandic K."/>
        </authorList>
    </citation>
    <scope>NUCLEOTIDE SEQUENCE [LARGE SCALE GENOMIC DNA]</scope>
    <source>
        <strain evidence="13 14">CBS 789</strain>
    </source>
</reference>
<evidence type="ECO:0000256" key="11">
    <source>
        <dbReference type="RuleBase" id="RU362142"/>
    </source>
</evidence>
<comment type="function">
    <text evidence="10">RNA-binding protein that binds specific mRNAs including the ASH1 mRNA, coding for a repressor of the HO endonuclease. Part of the mRNA localization machinery that restricts accumulation of certain proteins to the bud and in the daughter cell. Required for the delivery of cortical endoplasmic reticulum into the emerging bud.</text>
</comment>
<evidence type="ECO:0000256" key="1">
    <source>
        <dbReference type="ARBA" id="ARBA00004406"/>
    </source>
</evidence>
<feature type="coiled-coil region" evidence="11">
    <location>
        <begin position="16"/>
        <end position="113"/>
    </location>
</feature>
<keyword evidence="14" id="KW-1185">Reference proteome</keyword>
<keyword evidence="9 11" id="KW-0472">Membrane</keyword>
<comment type="similarity">
    <text evidence="2 11">Belongs to the SHE3 family.</text>
</comment>
<evidence type="ECO:0000256" key="9">
    <source>
        <dbReference type="ARBA" id="ARBA00023136"/>
    </source>
</evidence>
<comment type="caution">
    <text evidence="13">The sequence shown here is derived from an EMBL/GenBank/DDBJ whole genome shotgun (WGS) entry which is preliminary data.</text>
</comment>
<evidence type="ECO:0000256" key="3">
    <source>
        <dbReference type="ARBA" id="ARBA00019884"/>
    </source>
</evidence>
<evidence type="ECO:0000313" key="14">
    <source>
        <dbReference type="Proteomes" id="UP000054251"/>
    </source>
</evidence>
<evidence type="ECO:0000256" key="7">
    <source>
        <dbReference type="ARBA" id="ARBA00022884"/>
    </source>
</evidence>
<feature type="compositionally biased region" description="Basic residues" evidence="12">
    <location>
        <begin position="303"/>
        <end position="312"/>
    </location>
</feature>
<dbReference type="RefSeq" id="XP_015470342.1">
    <property type="nucleotide sequence ID" value="XM_015608941.1"/>
</dbReference>
<dbReference type="OrthoDB" id="6088208at2759"/>
<dbReference type="GO" id="GO:0048309">
    <property type="term" value="P:endoplasmic reticulum inheritance"/>
    <property type="evidence" value="ECO:0007669"/>
    <property type="project" value="InterPro"/>
</dbReference>
<feature type="compositionally biased region" description="Polar residues" evidence="12">
    <location>
        <begin position="403"/>
        <end position="430"/>
    </location>
</feature>
<comment type="subcellular location">
    <subcellularLocation>
        <location evidence="1 11">Endoplasmic reticulum membrane</location>
        <topology evidence="1 11">Peripheral membrane protein</topology>
    </subcellularLocation>
</comment>
<feature type="compositionally biased region" description="Polar residues" evidence="12">
    <location>
        <begin position="322"/>
        <end position="355"/>
    </location>
</feature>
<evidence type="ECO:0000256" key="4">
    <source>
        <dbReference type="ARBA" id="ARBA00022448"/>
    </source>
</evidence>
<feature type="region of interest" description="Disordered" evidence="12">
    <location>
        <begin position="265"/>
        <end position="367"/>
    </location>
</feature>
<feature type="compositionally biased region" description="Polar residues" evidence="12">
    <location>
        <begin position="289"/>
        <end position="302"/>
    </location>
</feature>
<dbReference type="GeneID" id="26837120"/>
<dbReference type="GO" id="GO:0003723">
    <property type="term" value="F:RNA binding"/>
    <property type="evidence" value="ECO:0007669"/>
    <property type="project" value="UniProtKB-KW"/>
</dbReference>
<evidence type="ECO:0000256" key="6">
    <source>
        <dbReference type="ARBA" id="ARBA00022824"/>
    </source>
</evidence>
<keyword evidence="6 11" id="KW-0256">Endoplasmic reticulum</keyword>
<evidence type="ECO:0000313" key="13">
    <source>
        <dbReference type="EMBL" id="KSA04240.1"/>
    </source>
</evidence>
<dbReference type="AlphaFoldDB" id="A0A0V1Q6V6"/>
<protein>
    <recommendedName>
        <fullName evidence="3 11">SWI5-dependent HO expression protein 3</fullName>
    </recommendedName>
</protein>
<evidence type="ECO:0000256" key="10">
    <source>
        <dbReference type="ARBA" id="ARBA00024975"/>
    </source>
</evidence>
<dbReference type="Gene3D" id="1.20.5.1700">
    <property type="match status" value="1"/>
</dbReference>